<reference evidence="1 2" key="1">
    <citation type="journal article" date="2022" name="DNA Res.">
        <title>Chromosomal-level genome assembly of the orchid tree Bauhinia variegata (Leguminosae; Cercidoideae) supports the allotetraploid origin hypothesis of Bauhinia.</title>
        <authorList>
            <person name="Zhong Y."/>
            <person name="Chen Y."/>
            <person name="Zheng D."/>
            <person name="Pang J."/>
            <person name="Liu Y."/>
            <person name="Luo S."/>
            <person name="Meng S."/>
            <person name="Qian L."/>
            <person name="Wei D."/>
            <person name="Dai S."/>
            <person name="Zhou R."/>
        </authorList>
    </citation>
    <scope>NUCLEOTIDE SEQUENCE [LARGE SCALE GENOMIC DNA]</scope>
    <source>
        <strain evidence="1">BV-YZ2020</strain>
    </source>
</reference>
<evidence type="ECO:0000313" key="2">
    <source>
        <dbReference type="Proteomes" id="UP000828941"/>
    </source>
</evidence>
<keyword evidence="2" id="KW-1185">Reference proteome</keyword>
<comment type="caution">
    <text evidence="1">The sequence shown here is derived from an EMBL/GenBank/DDBJ whole genome shotgun (WGS) entry which is preliminary data.</text>
</comment>
<gene>
    <name evidence="1" type="ORF">L6164_014734</name>
</gene>
<sequence length="173" mass="19522">MLEAPKPFLVGGKKARELVSELETKEARREQCQNSTARAPMEQNHLLALCDGNLLTNPQQYRRLEFWEAAPCVVRYMKGNPCRVILLRGDSELRLSSWCHLDWASCLLTRKSLTDQAYRSGLLFCVQRILSGNIQPAYVPTRALLVDLFTKALGPSQFVSLSNKLSIINVCVL</sequence>
<organism evidence="1 2">
    <name type="scientific">Bauhinia variegata</name>
    <name type="common">Purple orchid tree</name>
    <name type="synonym">Phanera variegata</name>
    <dbReference type="NCBI Taxonomy" id="167791"/>
    <lineage>
        <taxon>Eukaryota</taxon>
        <taxon>Viridiplantae</taxon>
        <taxon>Streptophyta</taxon>
        <taxon>Embryophyta</taxon>
        <taxon>Tracheophyta</taxon>
        <taxon>Spermatophyta</taxon>
        <taxon>Magnoliopsida</taxon>
        <taxon>eudicotyledons</taxon>
        <taxon>Gunneridae</taxon>
        <taxon>Pentapetalae</taxon>
        <taxon>rosids</taxon>
        <taxon>fabids</taxon>
        <taxon>Fabales</taxon>
        <taxon>Fabaceae</taxon>
        <taxon>Cercidoideae</taxon>
        <taxon>Cercideae</taxon>
        <taxon>Bauhiniinae</taxon>
        <taxon>Bauhinia</taxon>
    </lineage>
</organism>
<evidence type="ECO:0000313" key="1">
    <source>
        <dbReference type="EMBL" id="KAI4336174.1"/>
    </source>
</evidence>
<accession>A0ACB9NJZ9</accession>
<name>A0ACB9NJZ9_BAUVA</name>
<protein>
    <submittedName>
        <fullName evidence="1">Uncharacterized protein</fullName>
    </submittedName>
</protein>
<dbReference type="EMBL" id="CM039431">
    <property type="protein sequence ID" value="KAI4336174.1"/>
    <property type="molecule type" value="Genomic_DNA"/>
</dbReference>
<dbReference type="Proteomes" id="UP000828941">
    <property type="component" value="Chromosome 6"/>
</dbReference>
<proteinExistence type="predicted"/>